<evidence type="ECO:0000313" key="7">
    <source>
        <dbReference type="Proteomes" id="UP001244341"/>
    </source>
</evidence>
<keyword evidence="7" id="KW-1185">Reference proteome</keyword>
<keyword evidence="3" id="KW-0862">Zinc</keyword>
<dbReference type="PANTHER" id="PTHR31251">
    <property type="entry name" value="SQUAMOSA PROMOTER-BINDING-LIKE PROTEIN 4"/>
    <property type="match status" value="1"/>
</dbReference>
<gene>
    <name evidence="6" type="ORF">OEZ85_013652</name>
</gene>
<dbReference type="InterPro" id="IPR036893">
    <property type="entry name" value="SBP_sf"/>
</dbReference>
<dbReference type="InterPro" id="IPR004333">
    <property type="entry name" value="SBP_dom"/>
</dbReference>
<dbReference type="InterPro" id="IPR044817">
    <property type="entry name" value="SBP-like"/>
</dbReference>
<dbReference type="SUPFAM" id="SSF103612">
    <property type="entry name" value="SBT domain"/>
    <property type="match status" value="1"/>
</dbReference>
<dbReference type="Proteomes" id="UP001244341">
    <property type="component" value="Chromosome 17b"/>
</dbReference>
<dbReference type="EMBL" id="CP126224">
    <property type="protein sequence ID" value="WIA24034.1"/>
    <property type="molecule type" value="Genomic_DNA"/>
</dbReference>
<reference evidence="6 7" key="1">
    <citation type="submission" date="2023-05" db="EMBL/GenBank/DDBJ databases">
        <title>A 100% complete, gapless, phased diploid assembly of the Scenedesmus obliquus UTEX 3031 genome.</title>
        <authorList>
            <person name="Biondi T.C."/>
            <person name="Hanschen E.R."/>
            <person name="Kwon T."/>
            <person name="Eng W."/>
            <person name="Kruse C.P.S."/>
            <person name="Koehler S.I."/>
            <person name="Kunde Y."/>
            <person name="Gleasner C.D."/>
            <person name="You Mak K.T."/>
            <person name="Polle J."/>
            <person name="Hovde B.T."/>
            <person name="Starkenburg S.R."/>
        </authorList>
    </citation>
    <scope>NUCLEOTIDE SEQUENCE [LARGE SCALE GENOMIC DNA]</scope>
    <source>
        <strain evidence="6 7">DOE0152z</strain>
    </source>
</reference>
<keyword evidence="2" id="KW-0863">Zinc-finger</keyword>
<evidence type="ECO:0000256" key="2">
    <source>
        <dbReference type="ARBA" id="ARBA00022771"/>
    </source>
</evidence>
<evidence type="ECO:0000256" key="3">
    <source>
        <dbReference type="ARBA" id="ARBA00022833"/>
    </source>
</evidence>
<feature type="domain" description="SBP-type" evidence="5">
    <location>
        <begin position="15"/>
        <end position="96"/>
    </location>
</feature>
<sequence>MSQSFWVNGMRKPKNRICQVLGCGTSLKSLRKTYCTRLGVCPSCMKAPSVRLPGDNTQPMRFCFQCGKLQPLTMFEGNKRSCKPSLQKRHVATEADGADPALHNSSKRRASRLGSSTDEAEAPQMLASDCGCNEADDQAAGRPLFGGPHA</sequence>
<feature type="region of interest" description="Disordered" evidence="4">
    <location>
        <begin position="86"/>
        <end position="120"/>
    </location>
</feature>
<proteinExistence type="predicted"/>
<keyword evidence="1" id="KW-0479">Metal-binding</keyword>
<evidence type="ECO:0000259" key="5">
    <source>
        <dbReference type="PROSITE" id="PS51141"/>
    </source>
</evidence>
<organism evidence="6 7">
    <name type="scientific">Tetradesmus obliquus</name>
    <name type="common">Green alga</name>
    <name type="synonym">Acutodesmus obliquus</name>
    <dbReference type="NCBI Taxonomy" id="3088"/>
    <lineage>
        <taxon>Eukaryota</taxon>
        <taxon>Viridiplantae</taxon>
        <taxon>Chlorophyta</taxon>
        <taxon>core chlorophytes</taxon>
        <taxon>Chlorophyceae</taxon>
        <taxon>CS clade</taxon>
        <taxon>Sphaeropleales</taxon>
        <taxon>Scenedesmaceae</taxon>
        <taxon>Tetradesmus</taxon>
    </lineage>
</organism>
<evidence type="ECO:0000256" key="4">
    <source>
        <dbReference type="SAM" id="MobiDB-lite"/>
    </source>
</evidence>
<accession>A0ABY8USW1</accession>
<dbReference type="Pfam" id="PF03110">
    <property type="entry name" value="SBP"/>
    <property type="match status" value="1"/>
</dbReference>
<protein>
    <recommendedName>
        <fullName evidence="5">SBP-type domain-containing protein</fullName>
    </recommendedName>
</protein>
<dbReference type="PANTHER" id="PTHR31251:SF169">
    <property type="entry name" value="SQUAMOSA PROMOTER-BINDING-LIKE PROTEIN 8"/>
    <property type="match status" value="1"/>
</dbReference>
<name>A0ABY8USW1_TETOB</name>
<dbReference type="PROSITE" id="PS51141">
    <property type="entry name" value="ZF_SBP"/>
    <property type="match status" value="1"/>
</dbReference>
<dbReference type="Gene3D" id="4.10.1100.10">
    <property type="entry name" value="Transcription factor, SBP-box domain"/>
    <property type="match status" value="1"/>
</dbReference>
<evidence type="ECO:0000313" key="6">
    <source>
        <dbReference type="EMBL" id="WIA24034.1"/>
    </source>
</evidence>
<evidence type="ECO:0000256" key="1">
    <source>
        <dbReference type="ARBA" id="ARBA00022723"/>
    </source>
</evidence>